<protein>
    <recommendedName>
        <fullName evidence="5">Phage protein</fullName>
    </recommendedName>
</protein>
<dbReference type="Proteomes" id="UP000028093">
    <property type="component" value="Unassembled WGS sequence"/>
</dbReference>
<reference evidence="2" key="3">
    <citation type="submission" date="2017-04" db="EMBL/GenBank/DDBJ databases">
        <authorList>
            <person name="Afonso C.L."/>
            <person name="Miller P.J."/>
            <person name="Scott M.A."/>
            <person name="Spackman E."/>
            <person name="Goraichik I."/>
            <person name="Dimitrov K.M."/>
            <person name="Suarez D.L."/>
            <person name="Swayne D.E."/>
        </authorList>
    </citation>
    <scope>NUCLEOTIDE SEQUENCE</scope>
    <source>
        <strain evidence="2">RH_12363_08</strain>
    </source>
</reference>
<accession>A0A081PP13</accession>
<evidence type="ECO:0000313" key="4">
    <source>
        <dbReference type="Proteomes" id="UP000193234"/>
    </source>
</evidence>
<dbReference type="EMBL" id="NCVJ01000021">
    <property type="protein sequence ID" value="ORO97321.1"/>
    <property type="molecule type" value="Genomic_DNA"/>
</dbReference>
<dbReference type="PATRIC" id="fig|28037.99.peg.1312"/>
<reference evidence="2 4" key="2">
    <citation type="journal article" date="2016" name="Eur. J. Clin. Microbiol. Infect. Dis.">
        <title>Whole genome sequencing as a tool for phylogenetic analysis of clinical strains of Mitis group streptococci.</title>
        <authorList>
            <person name="Rasmussen L.H."/>
            <person name="Dargis R."/>
            <person name="Hojholt K."/>
            <person name="Christensen J.J."/>
            <person name="Skovgaard O."/>
            <person name="Justesen U.S."/>
            <person name="Rosenvinge F.S."/>
            <person name="Moser C."/>
            <person name="Lukjancenko O."/>
            <person name="Rasmussen S."/>
            <person name="Nielsen X.C."/>
        </authorList>
    </citation>
    <scope>NUCLEOTIDE SEQUENCE [LARGE SCALE GENOMIC DNA]</scope>
    <source>
        <strain evidence="2 4">RH_12363_08</strain>
    </source>
</reference>
<comment type="caution">
    <text evidence="1">The sequence shown here is derived from an EMBL/GenBank/DDBJ whole genome shotgun (WGS) entry which is preliminary data.</text>
</comment>
<dbReference type="AlphaFoldDB" id="A0A081PP13"/>
<proteinExistence type="predicted"/>
<evidence type="ECO:0000313" key="3">
    <source>
        <dbReference type="Proteomes" id="UP000028093"/>
    </source>
</evidence>
<gene>
    <name evidence="2" type="ORF">B7696_07525</name>
    <name evidence="1" type="ORF">SK1126_1398</name>
</gene>
<dbReference type="EMBL" id="JPFT01000006">
    <property type="protein sequence ID" value="KEQ32436.1"/>
    <property type="molecule type" value="Genomic_DNA"/>
</dbReference>
<evidence type="ECO:0000313" key="2">
    <source>
        <dbReference type="EMBL" id="ORO97321.1"/>
    </source>
</evidence>
<reference evidence="1 3" key="1">
    <citation type="submission" date="2014-05" db="EMBL/GenBank/DDBJ databases">
        <authorList>
            <person name="Daugherty S.C."/>
            <person name="Tallon L.J."/>
            <person name="Sadzewicz L."/>
            <person name="Kilian M."/>
            <person name="Tettelin H."/>
        </authorList>
    </citation>
    <scope>NUCLEOTIDE SEQUENCE [LARGE SCALE GENOMIC DNA]</scope>
    <source>
        <strain evidence="1 3">SK1126</strain>
    </source>
</reference>
<organism evidence="1 3">
    <name type="scientific">Streptococcus mitis</name>
    <dbReference type="NCBI Taxonomy" id="28037"/>
    <lineage>
        <taxon>Bacteria</taxon>
        <taxon>Bacillati</taxon>
        <taxon>Bacillota</taxon>
        <taxon>Bacilli</taxon>
        <taxon>Lactobacillales</taxon>
        <taxon>Streptococcaceae</taxon>
        <taxon>Streptococcus</taxon>
        <taxon>Streptococcus mitis group</taxon>
    </lineage>
</organism>
<evidence type="ECO:0000313" key="1">
    <source>
        <dbReference type="EMBL" id="KEQ32436.1"/>
    </source>
</evidence>
<evidence type="ECO:0008006" key="5">
    <source>
        <dbReference type="Google" id="ProtNLM"/>
    </source>
</evidence>
<name>A0A081PP13_STRMT</name>
<dbReference type="Proteomes" id="UP000193234">
    <property type="component" value="Unassembled WGS sequence"/>
</dbReference>
<sequence>MVVLTDEDTLITREQLDRAFKERMREQERQAVRALVTAKELSILAKGAELAKKLQEAAADMQEYASKTYVNNIKGGFEGKAADAAETYLTQTLQTPTLQSPIKS</sequence>
<dbReference type="RefSeq" id="WP_020902063.1">
    <property type="nucleotide sequence ID" value="NZ_CAMIAG010000015.1"/>
</dbReference>